<sequence length="106" mass="11370">MPDVTFLNIARTVEVQDGETILSAALAASIDYPHGCKSGRCGRCKTRLVEGAVDLFEHSRFALPPEERAAGLILACRAVPTGNASIVWLEGDATTRPFDTLRGEVV</sequence>
<evidence type="ECO:0000259" key="9">
    <source>
        <dbReference type="PROSITE" id="PS51085"/>
    </source>
</evidence>
<evidence type="ECO:0000313" key="10">
    <source>
        <dbReference type="EMBL" id="GGO37429.1"/>
    </source>
</evidence>
<dbReference type="SUPFAM" id="SSF54292">
    <property type="entry name" value="2Fe-2S ferredoxin-like"/>
    <property type="match status" value="1"/>
</dbReference>
<reference evidence="10 11" key="1">
    <citation type="journal article" date="2014" name="Int. J. Syst. Evol. Microbiol.">
        <title>Complete genome sequence of Corynebacterium casei LMG S-19264T (=DSM 44701T), isolated from a smear-ripened cheese.</title>
        <authorList>
            <consortium name="US DOE Joint Genome Institute (JGI-PGF)"/>
            <person name="Walter F."/>
            <person name="Albersmeier A."/>
            <person name="Kalinowski J."/>
            <person name="Ruckert C."/>
        </authorList>
    </citation>
    <scope>NUCLEOTIDE SEQUENCE [LARGE SCALE GENOMIC DNA]</scope>
    <source>
        <strain evidence="10 11">CGMCC 1.7029</strain>
    </source>
</reference>
<name>A0A917YPX9_9RHOB</name>
<dbReference type="InterPro" id="IPR036010">
    <property type="entry name" value="2Fe-2S_ferredoxin-like_sf"/>
</dbReference>
<keyword evidence="5" id="KW-0249">Electron transport</keyword>
<organism evidence="10 11">
    <name type="scientific">Gemmobacter aquaticus</name>
    <dbReference type="NCBI Taxonomy" id="490185"/>
    <lineage>
        <taxon>Bacteria</taxon>
        <taxon>Pseudomonadati</taxon>
        <taxon>Pseudomonadota</taxon>
        <taxon>Alphaproteobacteria</taxon>
        <taxon>Rhodobacterales</taxon>
        <taxon>Paracoccaceae</taxon>
        <taxon>Gemmobacter</taxon>
    </lineage>
</organism>
<keyword evidence="3" id="KW-0001">2Fe-2S</keyword>
<dbReference type="GO" id="GO:0051537">
    <property type="term" value="F:2 iron, 2 sulfur cluster binding"/>
    <property type="evidence" value="ECO:0007669"/>
    <property type="project" value="UniProtKB-KW"/>
</dbReference>
<evidence type="ECO:0000256" key="3">
    <source>
        <dbReference type="ARBA" id="ARBA00022714"/>
    </source>
</evidence>
<keyword evidence="11" id="KW-1185">Reference proteome</keyword>
<comment type="caution">
    <text evidence="10">The sequence shown here is derived from an EMBL/GenBank/DDBJ whole genome shotgun (WGS) entry which is preliminary data.</text>
</comment>
<protein>
    <recommendedName>
        <fullName evidence="9">2Fe-2S ferredoxin-type domain-containing protein</fullName>
    </recommendedName>
</protein>
<dbReference type="PANTHER" id="PTHR43112:SF3">
    <property type="entry name" value="FERREDOXIN-2, CHLOROPLASTIC"/>
    <property type="match status" value="1"/>
</dbReference>
<evidence type="ECO:0000256" key="2">
    <source>
        <dbReference type="ARBA" id="ARBA00022448"/>
    </source>
</evidence>
<dbReference type="Proteomes" id="UP000598196">
    <property type="component" value="Unassembled WGS sequence"/>
</dbReference>
<keyword evidence="6" id="KW-0408">Iron</keyword>
<evidence type="ECO:0000256" key="8">
    <source>
        <dbReference type="ARBA" id="ARBA00034078"/>
    </source>
</evidence>
<dbReference type="AlphaFoldDB" id="A0A917YPX9"/>
<evidence type="ECO:0000256" key="7">
    <source>
        <dbReference type="ARBA" id="ARBA00023014"/>
    </source>
</evidence>
<gene>
    <name evidence="10" type="ORF">GCM10010991_33050</name>
</gene>
<comment type="similarity">
    <text evidence="1">Belongs to the 2Fe2S plant-type ferredoxin family.</text>
</comment>
<keyword evidence="4" id="KW-0479">Metal-binding</keyword>
<dbReference type="InterPro" id="IPR012675">
    <property type="entry name" value="Beta-grasp_dom_sf"/>
</dbReference>
<keyword evidence="2" id="KW-0813">Transport</keyword>
<evidence type="ECO:0000256" key="6">
    <source>
        <dbReference type="ARBA" id="ARBA00023004"/>
    </source>
</evidence>
<dbReference type="GO" id="GO:0046872">
    <property type="term" value="F:metal ion binding"/>
    <property type="evidence" value="ECO:0007669"/>
    <property type="project" value="UniProtKB-KW"/>
</dbReference>
<comment type="cofactor">
    <cofactor evidence="8">
        <name>[2Fe-2S] cluster</name>
        <dbReference type="ChEBI" id="CHEBI:190135"/>
    </cofactor>
</comment>
<feature type="domain" description="2Fe-2S ferredoxin-type" evidence="9">
    <location>
        <begin position="2"/>
        <end position="92"/>
    </location>
</feature>
<keyword evidence="7" id="KW-0411">Iron-sulfur</keyword>
<evidence type="ECO:0000256" key="5">
    <source>
        <dbReference type="ARBA" id="ARBA00022982"/>
    </source>
</evidence>
<dbReference type="InterPro" id="IPR001041">
    <property type="entry name" value="2Fe-2S_ferredoxin-type"/>
</dbReference>
<dbReference type="CDD" id="cd00207">
    <property type="entry name" value="fer2"/>
    <property type="match status" value="1"/>
</dbReference>
<dbReference type="RefSeq" id="WP_146287894.1">
    <property type="nucleotide sequence ID" value="NZ_BMLP01000009.1"/>
</dbReference>
<evidence type="ECO:0000313" key="11">
    <source>
        <dbReference type="Proteomes" id="UP000598196"/>
    </source>
</evidence>
<accession>A0A917YPX9</accession>
<dbReference type="PROSITE" id="PS51085">
    <property type="entry name" value="2FE2S_FER_2"/>
    <property type="match status" value="1"/>
</dbReference>
<dbReference type="PANTHER" id="PTHR43112">
    <property type="entry name" value="FERREDOXIN"/>
    <property type="match status" value="1"/>
</dbReference>
<dbReference type="Gene3D" id="3.10.20.30">
    <property type="match status" value="1"/>
</dbReference>
<dbReference type="Pfam" id="PF00111">
    <property type="entry name" value="Fer2"/>
    <property type="match status" value="1"/>
</dbReference>
<dbReference type="OrthoDB" id="9806195at2"/>
<proteinExistence type="inferred from homology"/>
<evidence type="ECO:0000256" key="4">
    <source>
        <dbReference type="ARBA" id="ARBA00022723"/>
    </source>
</evidence>
<dbReference type="EMBL" id="BMLP01000009">
    <property type="protein sequence ID" value="GGO37429.1"/>
    <property type="molecule type" value="Genomic_DNA"/>
</dbReference>
<evidence type="ECO:0000256" key="1">
    <source>
        <dbReference type="ARBA" id="ARBA00007874"/>
    </source>
</evidence>